<reference evidence="6 7" key="1">
    <citation type="journal article" date="2011" name="Int. J. Syst. Evol. Microbiol.">
        <title>Allobacillus halotolerans gen. nov., sp. nov. isolated from shrimp paste.</title>
        <authorList>
            <person name="Sheu S.Y."/>
            <person name="Arun A.B."/>
            <person name="Jiang S.R."/>
            <person name="Young C.C."/>
            <person name="Chen W.M."/>
        </authorList>
    </citation>
    <scope>NUCLEOTIDE SEQUENCE [LARGE SCALE GENOMIC DNA]</scope>
    <source>
        <strain evidence="6 7">LMG 24826</strain>
    </source>
</reference>
<dbReference type="PROSITE" id="PS00217">
    <property type="entry name" value="SUGAR_TRANSPORT_2"/>
    <property type="match status" value="1"/>
</dbReference>
<feature type="transmembrane region" description="Helical" evidence="5">
    <location>
        <begin position="378"/>
        <end position="397"/>
    </location>
</feature>
<feature type="transmembrane region" description="Helical" evidence="5">
    <location>
        <begin position="353"/>
        <end position="372"/>
    </location>
</feature>
<evidence type="ECO:0000256" key="2">
    <source>
        <dbReference type="ARBA" id="ARBA00022692"/>
    </source>
</evidence>
<dbReference type="EMBL" id="JAHLZF010000001">
    <property type="protein sequence ID" value="MBU6079661.1"/>
    <property type="molecule type" value="Genomic_DNA"/>
</dbReference>
<feature type="transmembrane region" description="Helical" evidence="5">
    <location>
        <begin position="177"/>
        <end position="195"/>
    </location>
</feature>
<organism evidence="6 7">
    <name type="scientific">Allobacillus halotolerans</name>
    <dbReference type="NCBI Taxonomy" id="570278"/>
    <lineage>
        <taxon>Bacteria</taxon>
        <taxon>Bacillati</taxon>
        <taxon>Bacillota</taxon>
        <taxon>Bacilli</taxon>
        <taxon>Bacillales</taxon>
        <taxon>Bacillaceae</taxon>
        <taxon>Allobacillus</taxon>
    </lineage>
</organism>
<feature type="transmembrane region" description="Helical" evidence="5">
    <location>
        <begin position="107"/>
        <end position="131"/>
    </location>
</feature>
<feature type="transmembrane region" description="Helical" evidence="5">
    <location>
        <begin position="230"/>
        <end position="248"/>
    </location>
</feature>
<dbReference type="InterPro" id="IPR011701">
    <property type="entry name" value="MFS"/>
</dbReference>
<keyword evidence="7" id="KW-1185">Reference proteome</keyword>
<comment type="subcellular location">
    <subcellularLocation>
        <location evidence="1">Cell membrane</location>
        <topology evidence="1">Multi-pass membrane protein</topology>
    </subcellularLocation>
</comment>
<evidence type="ECO:0000313" key="6">
    <source>
        <dbReference type="EMBL" id="MBU6079661.1"/>
    </source>
</evidence>
<feature type="transmembrane region" description="Helical" evidence="5">
    <location>
        <begin position="284"/>
        <end position="302"/>
    </location>
</feature>
<comment type="caution">
    <text evidence="6">The sequence shown here is derived from an EMBL/GenBank/DDBJ whole genome shotgun (WGS) entry which is preliminary data.</text>
</comment>
<feature type="transmembrane region" description="Helical" evidence="5">
    <location>
        <begin position="254"/>
        <end position="272"/>
    </location>
</feature>
<dbReference type="InterPro" id="IPR005829">
    <property type="entry name" value="Sugar_transporter_CS"/>
</dbReference>
<feature type="transmembrane region" description="Helical" evidence="5">
    <location>
        <begin position="152"/>
        <end position="171"/>
    </location>
</feature>
<dbReference type="Pfam" id="PF07690">
    <property type="entry name" value="MFS_1"/>
    <property type="match status" value="1"/>
</dbReference>
<evidence type="ECO:0000256" key="3">
    <source>
        <dbReference type="ARBA" id="ARBA00022989"/>
    </source>
</evidence>
<accession>A0ABS6GL68</accession>
<dbReference type="RefSeq" id="WP_216686559.1">
    <property type="nucleotide sequence ID" value="NZ_CAUPKR010000001.1"/>
</dbReference>
<gene>
    <name evidence="6" type="ORF">KQ486_01360</name>
</gene>
<keyword evidence="3 5" id="KW-1133">Transmembrane helix</keyword>
<feature type="transmembrane region" description="Helical" evidence="5">
    <location>
        <begin position="20"/>
        <end position="43"/>
    </location>
</feature>
<feature type="transmembrane region" description="Helical" evidence="5">
    <location>
        <begin position="49"/>
        <end position="69"/>
    </location>
</feature>
<dbReference type="PANTHER" id="PTHR23526:SF2">
    <property type="entry name" value="MAJOR FACILITATOR SUPERFAMILY (MFS) PROFILE DOMAIN-CONTAINING PROTEIN"/>
    <property type="match status" value="1"/>
</dbReference>
<keyword evidence="4 5" id="KW-0472">Membrane</keyword>
<feature type="transmembrane region" description="Helical" evidence="5">
    <location>
        <begin position="308"/>
        <end position="333"/>
    </location>
</feature>
<evidence type="ECO:0000256" key="5">
    <source>
        <dbReference type="SAM" id="Phobius"/>
    </source>
</evidence>
<evidence type="ECO:0000256" key="4">
    <source>
        <dbReference type="ARBA" id="ARBA00023136"/>
    </source>
</evidence>
<proteinExistence type="predicted"/>
<keyword evidence="2 5" id="KW-0812">Transmembrane</keyword>
<evidence type="ECO:0000313" key="7">
    <source>
        <dbReference type="Proteomes" id="UP000812672"/>
    </source>
</evidence>
<sequence>MKLRHRDDVTEYERKNLFYLLTISALYTLGLSMSNIFVNIFLWRQSHDIELLAVYNICIYLTQLFIFIIAGKWVKRFDRVIILRVGIILISLFFIGLLSLGSHALSVYMLLGAVLGAGYGFYLLAFSVLTFEVTEPHTRDYFNSTMGTLQSIAWMIGPLFAGYLITVLSGYKGYITIFFLSFVLFILAVITSIFLERRRTSGQYIIRRALQERKENPNWYRLVNAHFLQGMRDGVFLFAVGLWVFMITDRELTIGIYNFIYAGGSLLVYQLLNRWLKPSKRKTFILIGSVALYGAVVWIIYANTAIDLYLYGLIIGLSFPLFFAPFMSISYDVIGKARNARDYRVEYVVFKEIVLNFGRVISLVLFWIGLQFFPETQWLRYSLLIFGLGYLFAMLQIRKID</sequence>
<dbReference type="InterPro" id="IPR052528">
    <property type="entry name" value="Sugar_transport-like"/>
</dbReference>
<dbReference type="Proteomes" id="UP000812672">
    <property type="component" value="Unassembled WGS sequence"/>
</dbReference>
<dbReference type="PANTHER" id="PTHR23526">
    <property type="entry name" value="INTEGRAL MEMBRANE TRANSPORT PROTEIN-RELATED"/>
    <property type="match status" value="1"/>
</dbReference>
<protein>
    <submittedName>
        <fullName evidence="6">MFS transporter</fullName>
    </submittedName>
</protein>
<feature type="transmembrane region" description="Helical" evidence="5">
    <location>
        <begin position="81"/>
        <end position="101"/>
    </location>
</feature>
<name>A0ABS6GL68_9BACI</name>
<evidence type="ECO:0000256" key="1">
    <source>
        <dbReference type="ARBA" id="ARBA00004651"/>
    </source>
</evidence>